<keyword evidence="5" id="KW-1185">Reference proteome</keyword>
<evidence type="ECO:0000259" key="3">
    <source>
        <dbReference type="PROSITE" id="PS50118"/>
    </source>
</evidence>
<proteinExistence type="predicted"/>
<dbReference type="Gene3D" id="1.10.30.10">
    <property type="entry name" value="High mobility group box domain"/>
    <property type="match status" value="1"/>
</dbReference>
<evidence type="ECO:0000256" key="1">
    <source>
        <dbReference type="PROSITE-ProRule" id="PRU00267"/>
    </source>
</evidence>
<feature type="compositionally biased region" description="Polar residues" evidence="2">
    <location>
        <begin position="1"/>
        <end position="18"/>
    </location>
</feature>
<sequence>MLPQPDTQASAEASTSRAPRTGPPPRSHRRKDGQPPRPPNAWICYRAERSHALRLQPEYAPKIVARLWREETPEVRRRYELEAQELKRQHREKYPNYTYSRRTREPSAKVAKKEARDTTSESSGGPSTSPPTRESSNQATLPVPPPDGTLPRPPPAAAGPHPAPAFLLTPRNSVFPQAAYADFQAWDPASRMPVPRHRAVGLNEPSPAYPYHLPQAPYEQLPIPPRAPPPAPPPYHLGPAPLWHHGVAQEPHTELPWGYVYE</sequence>
<reference evidence="4 5" key="1">
    <citation type="journal article" date="2018" name="Front. Microbiol.">
        <title>Prospects for Fungal Bioremediation of Acidic Radioactive Waste Sites: Characterization and Genome Sequence of Rhodotorula taiwanensis MD1149.</title>
        <authorList>
            <person name="Tkavc R."/>
            <person name="Matrosova V.Y."/>
            <person name="Grichenko O.E."/>
            <person name="Gostincar C."/>
            <person name="Volpe R.P."/>
            <person name="Klimenkova P."/>
            <person name="Gaidamakova E.K."/>
            <person name="Zhou C.E."/>
            <person name="Stewart B.J."/>
            <person name="Lyman M.G."/>
            <person name="Malfatti S.A."/>
            <person name="Rubinfeld B."/>
            <person name="Courtot M."/>
            <person name="Singh J."/>
            <person name="Dalgard C.L."/>
            <person name="Hamilton T."/>
            <person name="Frey K.G."/>
            <person name="Gunde-Cimerman N."/>
            <person name="Dugan L."/>
            <person name="Daly M.J."/>
        </authorList>
    </citation>
    <scope>NUCLEOTIDE SEQUENCE [LARGE SCALE GENOMIC DNA]</scope>
    <source>
        <strain evidence="4 5">MD1149</strain>
    </source>
</reference>
<dbReference type="Proteomes" id="UP000237144">
    <property type="component" value="Unassembled WGS sequence"/>
</dbReference>
<dbReference type="InterPro" id="IPR009071">
    <property type="entry name" value="HMG_box_dom"/>
</dbReference>
<evidence type="ECO:0000313" key="4">
    <source>
        <dbReference type="EMBL" id="POY73853.1"/>
    </source>
</evidence>
<feature type="compositionally biased region" description="Low complexity" evidence="2">
    <location>
        <begin position="120"/>
        <end position="136"/>
    </location>
</feature>
<name>A0A2S5BAR2_9BASI</name>
<organism evidence="4 5">
    <name type="scientific">Rhodotorula taiwanensis</name>
    <dbReference type="NCBI Taxonomy" id="741276"/>
    <lineage>
        <taxon>Eukaryota</taxon>
        <taxon>Fungi</taxon>
        <taxon>Dikarya</taxon>
        <taxon>Basidiomycota</taxon>
        <taxon>Pucciniomycotina</taxon>
        <taxon>Microbotryomycetes</taxon>
        <taxon>Sporidiobolales</taxon>
        <taxon>Sporidiobolaceae</taxon>
        <taxon>Rhodotorula</taxon>
    </lineage>
</organism>
<dbReference type="SMART" id="SM00398">
    <property type="entry name" value="HMG"/>
    <property type="match status" value="1"/>
</dbReference>
<evidence type="ECO:0000256" key="2">
    <source>
        <dbReference type="SAM" id="MobiDB-lite"/>
    </source>
</evidence>
<dbReference type="GO" id="GO:0005634">
    <property type="term" value="C:nucleus"/>
    <property type="evidence" value="ECO:0007669"/>
    <property type="project" value="UniProtKB-UniRule"/>
</dbReference>
<feature type="compositionally biased region" description="Basic and acidic residues" evidence="2">
    <location>
        <begin position="102"/>
        <end position="119"/>
    </location>
</feature>
<feature type="domain" description="HMG box" evidence="3">
    <location>
        <begin position="35"/>
        <end position="98"/>
    </location>
</feature>
<feature type="region of interest" description="Disordered" evidence="2">
    <location>
        <begin position="83"/>
        <end position="169"/>
    </location>
</feature>
<feature type="region of interest" description="Disordered" evidence="2">
    <location>
        <begin position="1"/>
        <end position="41"/>
    </location>
</feature>
<accession>A0A2S5BAR2</accession>
<dbReference type="SUPFAM" id="SSF47095">
    <property type="entry name" value="HMG-box"/>
    <property type="match status" value="1"/>
</dbReference>
<dbReference type="Pfam" id="PF00505">
    <property type="entry name" value="HMG_box"/>
    <property type="match status" value="1"/>
</dbReference>
<feature type="region of interest" description="Disordered" evidence="2">
    <location>
        <begin position="56"/>
        <end position="75"/>
    </location>
</feature>
<dbReference type="OrthoDB" id="2523316at2759"/>
<dbReference type="GO" id="GO:0003677">
    <property type="term" value="F:DNA binding"/>
    <property type="evidence" value="ECO:0007669"/>
    <property type="project" value="UniProtKB-UniRule"/>
</dbReference>
<dbReference type="CDD" id="cd01389">
    <property type="entry name" value="HMG-box_ROX1-like"/>
    <property type="match status" value="1"/>
</dbReference>
<keyword evidence="1" id="KW-0238">DNA-binding</keyword>
<protein>
    <recommendedName>
        <fullName evidence="3">HMG box domain-containing protein</fullName>
    </recommendedName>
</protein>
<evidence type="ECO:0000313" key="5">
    <source>
        <dbReference type="Proteomes" id="UP000237144"/>
    </source>
</evidence>
<dbReference type="STRING" id="741276.A0A2S5BAR2"/>
<feature type="DNA-binding region" description="HMG box" evidence="1">
    <location>
        <begin position="35"/>
        <end position="98"/>
    </location>
</feature>
<gene>
    <name evidence="4" type="ORF">BMF94_3023</name>
</gene>
<feature type="compositionally biased region" description="Pro residues" evidence="2">
    <location>
        <begin position="142"/>
        <end position="163"/>
    </location>
</feature>
<keyword evidence="1" id="KW-0539">Nucleus</keyword>
<dbReference type="PROSITE" id="PS50118">
    <property type="entry name" value="HMG_BOX_2"/>
    <property type="match status" value="1"/>
</dbReference>
<comment type="caution">
    <text evidence="4">The sequence shown here is derived from an EMBL/GenBank/DDBJ whole genome shotgun (WGS) entry which is preliminary data.</text>
</comment>
<dbReference type="InterPro" id="IPR036910">
    <property type="entry name" value="HMG_box_dom_sf"/>
</dbReference>
<dbReference type="EMBL" id="PJQD01000033">
    <property type="protein sequence ID" value="POY73853.1"/>
    <property type="molecule type" value="Genomic_DNA"/>
</dbReference>
<dbReference type="AlphaFoldDB" id="A0A2S5BAR2"/>